<dbReference type="AlphaFoldDB" id="A0A502BR27"/>
<name>A0A502BR27_9HYPH</name>
<dbReference type="Gene3D" id="3.90.320.10">
    <property type="match status" value="1"/>
</dbReference>
<evidence type="ECO:0000259" key="1">
    <source>
        <dbReference type="Pfam" id="PF12684"/>
    </source>
</evidence>
<keyword evidence="3" id="KW-1185">Reference proteome</keyword>
<protein>
    <recommendedName>
        <fullName evidence="1">Putative exodeoxyribonuclease 8 PDDEXK-like domain-containing protein</fullName>
    </recommendedName>
</protein>
<sequence>MCLLTQCFALVRCSMTDTFQHISEPVNEIMDRLSPEKTWDGKTPISENGIYRGISLDDYHNNLDLLDAPAVSKSALKWLDPIQKNSSPKAFWGRWKFNPDHVKPKPSDALDFGKATHCLLLGDEDFDAAFVIRPEKYPDYKKKEAQEWKAEQIAAGKTIVTPEQFERIARMRDDANQYPLVQQGLMTGRVERSMLWKDPETGIWLKARPDVIPNADAVYADLKTASSFDEDFLSRQIVDASYYLQAAMTRMACRGLRLPFKTFVLLYVLNDDVPDTSHVEIDEEDIDRGEDIIRYALRTIRECLDSGYWPGKLPFSAGERFIKMKPWSRQTLDQFIAYQHQIAA</sequence>
<feature type="domain" description="Putative exodeoxyribonuclease 8 PDDEXK-like" evidence="1">
    <location>
        <begin position="101"/>
        <end position="311"/>
    </location>
</feature>
<dbReference type="EMBL" id="VEWJ01000002">
    <property type="protein sequence ID" value="TPF76695.1"/>
    <property type="molecule type" value="Genomic_DNA"/>
</dbReference>
<dbReference type="Proteomes" id="UP000315388">
    <property type="component" value="Unassembled WGS sequence"/>
</dbReference>
<dbReference type="InterPro" id="IPR011604">
    <property type="entry name" value="PDDEXK-like_dom_sf"/>
</dbReference>
<dbReference type="Pfam" id="PF12684">
    <property type="entry name" value="DUF3799"/>
    <property type="match status" value="1"/>
</dbReference>
<gene>
    <name evidence="2" type="ORF">FHY56_04165</name>
</gene>
<proteinExistence type="predicted"/>
<evidence type="ECO:0000313" key="2">
    <source>
        <dbReference type="EMBL" id="TPF76695.1"/>
    </source>
</evidence>
<reference evidence="2 3" key="1">
    <citation type="journal article" date="2003" name="Int. J. Syst. Evol. Microbiol.">
        <title>Towards a standardized format for the description of a novel species (of an established genus): Ochrobactrum gallinifaecis sp. nov.</title>
        <authorList>
            <person name="Kampfer P."/>
            <person name="Buczolits S."/>
            <person name="Albrecht A."/>
            <person name="Busse H.J."/>
            <person name="Stackebrandt E."/>
        </authorList>
    </citation>
    <scope>NUCLEOTIDE SEQUENCE [LARGE SCALE GENOMIC DNA]</scope>
    <source>
        <strain evidence="2 3">ISO 196</strain>
    </source>
</reference>
<comment type="caution">
    <text evidence="2">The sequence shown here is derived from an EMBL/GenBank/DDBJ whole genome shotgun (WGS) entry which is preliminary data.</text>
</comment>
<dbReference type="InterPro" id="IPR024432">
    <property type="entry name" value="Put_RecE_PDDEXK-like_dom"/>
</dbReference>
<organism evidence="2 3">
    <name type="scientific">Brucella gallinifaecis</name>
    <dbReference type="NCBI Taxonomy" id="215590"/>
    <lineage>
        <taxon>Bacteria</taxon>
        <taxon>Pseudomonadati</taxon>
        <taxon>Pseudomonadota</taxon>
        <taxon>Alphaproteobacteria</taxon>
        <taxon>Hyphomicrobiales</taxon>
        <taxon>Brucellaceae</taxon>
        <taxon>Brucella/Ochrobactrum group</taxon>
        <taxon>Brucella</taxon>
    </lineage>
</organism>
<evidence type="ECO:0000313" key="3">
    <source>
        <dbReference type="Proteomes" id="UP000315388"/>
    </source>
</evidence>
<accession>A0A502BR27</accession>